<sequence length="71" mass="8503">MFSIYSHAFRPSLTSFYRHTYHVPFLFFLSFAEYIWLFCLRCNNMVHIHGTLDICTRQNGEPGDKYFILMG</sequence>
<evidence type="ECO:0000313" key="2">
    <source>
        <dbReference type="EMBL" id="KAF9466877.1"/>
    </source>
</evidence>
<dbReference type="Proteomes" id="UP000807353">
    <property type="component" value="Unassembled WGS sequence"/>
</dbReference>
<reference evidence="2" key="1">
    <citation type="submission" date="2020-11" db="EMBL/GenBank/DDBJ databases">
        <authorList>
            <consortium name="DOE Joint Genome Institute"/>
            <person name="Ahrendt S."/>
            <person name="Riley R."/>
            <person name="Andreopoulos W."/>
            <person name="Labutti K."/>
            <person name="Pangilinan J."/>
            <person name="Ruiz-Duenas F.J."/>
            <person name="Barrasa J.M."/>
            <person name="Sanchez-Garcia M."/>
            <person name="Camarero S."/>
            <person name="Miyauchi S."/>
            <person name="Serrano A."/>
            <person name="Linde D."/>
            <person name="Babiker R."/>
            <person name="Drula E."/>
            <person name="Ayuso-Fernandez I."/>
            <person name="Pacheco R."/>
            <person name="Padilla G."/>
            <person name="Ferreira P."/>
            <person name="Barriuso J."/>
            <person name="Kellner H."/>
            <person name="Castanera R."/>
            <person name="Alfaro M."/>
            <person name="Ramirez L."/>
            <person name="Pisabarro A.G."/>
            <person name="Kuo A."/>
            <person name="Tritt A."/>
            <person name="Lipzen A."/>
            <person name="He G."/>
            <person name="Yan M."/>
            <person name="Ng V."/>
            <person name="Cullen D."/>
            <person name="Martin F."/>
            <person name="Rosso M.-N."/>
            <person name="Henrissat B."/>
            <person name="Hibbett D."/>
            <person name="Martinez A.T."/>
            <person name="Grigoriev I.V."/>
        </authorList>
    </citation>
    <scope>NUCLEOTIDE SEQUENCE</scope>
    <source>
        <strain evidence="2">CBS 247.69</strain>
    </source>
</reference>
<keyword evidence="1" id="KW-0812">Transmembrane</keyword>
<protein>
    <submittedName>
        <fullName evidence="2">Uncharacterized protein</fullName>
    </submittedName>
</protein>
<keyword evidence="3" id="KW-1185">Reference proteome</keyword>
<gene>
    <name evidence="2" type="ORF">BDZ94DRAFT_1250004</name>
</gene>
<dbReference type="EMBL" id="MU150239">
    <property type="protein sequence ID" value="KAF9466877.1"/>
    <property type="molecule type" value="Genomic_DNA"/>
</dbReference>
<comment type="caution">
    <text evidence="2">The sequence shown here is derived from an EMBL/GenBank/DDBJ whole genome shotgun (WGS) entry which is preliminary data.</text>
</comment>
<proteinExistence type="predicted"/>
<feature type="transmembrane region" description="Helical" evidence="1">
    <location>
        <begin position="20"/>
        <end position="40"/>
    </location>
</feature>
<accession>A0A9P5YB38</accession>
<dbReference type="AlphaFoldDB" id="A0A9P5YB38"/>
<name>A0A9P5YB38_9AGAR</name>
<evidence type="ECO:0000313" key="3">
    <source>
        <dbReference type="Proteomes" id="UP000807353"/>
    </source>
</evidence>
<keyword evidence="1" id="KW-1133">Transmembrane helix</keyword>
<keyword evidence="1" id="KW-0472">Membrane</keyword>
<organism evidence="2 3">
    <name type="scientific">Collybia nuda</name>
    <dbReference type="NCBI Taxonomy" id="64659"/>
    <lineage>
        <taxon>Eukaryota</taxon>
        <taxon>Fungi</taxon>
        <taxon>Dikarya</taxon>
        <taxon>Basidiomycota</taxon>
        <taxon>Agaricomycotina</taxon>
        <taxon>Agaricomycetes</taxon>
        <taxon>Agaricomycetidae</taxon>
        <taxon>Agaricales</taxon>
        <taxon>Tricholomatineae</taxon>
        <taxon>Clitocybaceae</taxon>
        <taxon>Collybia</taxon>
    </lineage>
</organism>
<evidence type="ECO:0000256" key="1">
    <source>
        <dbReference type="SAM" id="Phobius"/>
    </source>
</evidence>